<dbReference type="GO" id="GO:0003697">
    <property type="term" value="F:single-stranded DNA binding"/>
    <property type="evidence" value="ECO:0007669"/>
    <property type="project" value="TreeGrafter"/>
</dbReference>
<dbReference type="PANTHER" id="PTHR12135:SF0">
    <property type="entry name" value="DNA REPAIR PROTEIN COMPLEMENTING XP-C CELLS"/>
    <property type="match status" value="1"/>
</dbReference>
<feature type="domain" description="Rad4 beta-hairpin" evidence="7">
    <location>
        <begin position="624"/>
        <end position="677"/>
    </location>
</feature>
<dbReference type="PANTHER" id="PTHR12135">
    <property type="entry name" value="DNA REPAIR PROTEIN XP-C / RAD4"/>
    <property type="match status" value="1"/>
</dbReference>
<dbReference type="GO" id="GO:0071942">
    <property type="term" value="C:XPC complex"/>
    <property type="evidence" value="ECO:0007669"/>
    <property type="project" value="TreeGrafter"/>
</dbReference>
<feature type="compositionally biased region" description="Polar residues" evidence="6">
    <location>
        <begin position="31"/>
        <end position="41"/>
    </location>
</feature>
<dbReference type="InterPro" id="IPR018327">
    <property type="entry name" value="BHD_2"/>
</dbReference>
<evidence type="ECO:0000256" key="3">
    <source>
        <dbReference type="ARBA" id="ARBA00022763"/>
    </source>
</evidence>
<protein>
    <submittedName>
        <fullName evidence="9">Uncharacterized protein</fullName>
    </submittedName>
</protein>
<feature type="compositionally biased region" description="Low complexity" evidence="6">
    <location>
        <begin position="1"/>
        <end position="14"/>
    </location>
</feature>
<evidence type="ECO:0000256" key="6">
    <source>
        <dbReference type="SAM" id="MobiDB-lite"/>
    </source>
</evidence>
<sequence length="881" mass="100503">MNLSSSESEGGYSSCDDDIASILEHKKEQKPQASTNTTGQLKSDYTNANDNDDDSDSSEDDVDWEDASIDDEIQDTNEATSTSQKMQIRAFPTKDVVIHFNPSDANKKEEKSKKRKQKRKQKKMNKIKSVPQHMKMLLQDLQRSHMLCIISRSMRISSSLGTFDDEIWSIAYSAIPLEFICDGVDGVESDNFLRKGKHIIPSYSTLRKFCDWFFDYVNNVEQRRQHIHETNTATGATIGRSIRPRYSRWKSRKSKENETAVNTSYDLKDSIHLHARMVEILSYLSIHGENFASNDDEMKILPIEKLILFILMTRSMQWRVRLATSIDIMDKELTPDHPIFQTSAQSTFMSIAKSIEKTATKSSSKRRKRKREDNKVLSQAAKIEATTNFATFLGTSYDDFLWAEVLSFKSDTKSKASKKDVVRWTHIDPHFQLFDKPMRVEQIDISKNVLKETTRKGKVTHKHFSYVIGIEQYHNVYDDSMVHSTARVTDITPRYANKWSKTLKLRGATAKDIAAGKCQNRWWSRALKKINSSLVKQRETMGISNIYKDSSTRKERRKNTTSEGSPFKIEKKKSKNGKEVDVFVLDSDSDEGGKNKQRKNDASSSGEEEDFEDAEMKEFASTKEKEAIPTSKAAFKNHPLYVIPSVLKKQEVLAPDANKRLCGFFKGEKVLKRSDVSTALTAKKWLYEGRKVKDGELKNPTKTIKARRKPAKKGFQALTSYGTTTETQEANLAATSATEEDDGMDKLYGIWQTKRWKPHYVGPNDPIPVNDHKNVELALLNPGLAHIELYRIAKVAKQLGVPYAPCLLGFEGHGGNRTPTIRGIVVHEHNVGLLKEAHLEFQSQLVENEYNERQRAIYGKWKKLIVGVLTKDRIAREYAND</sequence>
<dbReference type="GO" id="GO:0006298">
    <property type="term" value="P:mismatch repair"/>
    <property type="evidence" value="ECO:0007669"/>
    <property type="project" value="TreeGrafter"/>
</dbReference>
<comment type="caution">
    <text evidence="9">The sequence shown here is derived from an EMBL/GenBank/DDBJ whole genome shotgun (WGS) entry which is preliminary data.</text>
</comment>
<evidence type="ECO:0000313" key="9">
    <source>
        <dbReference type="EMBL" id="GFH55915.1"/>
    </source>
</evidence>
<dbReference type="InterPro" id="IPR018328">
    <property type="entry name" value="Rad4_beta-hairpin_dom3"/>
</dbReference>
<dbReference type="Pfam" id="PF10403">
    <property type="entry name" value="BHD_1"/>
    <property type="match status" value="1"/>
</dbReference>
<dbReference type="AlphaFoldDB" id="A0AAD3D3L2"/>
<evidence type="ECO:0000259" key="7">
    <source>
        <dbReference type="SMART" id="SM01030"/>
    </source>
</evidence>
<dbReference type="GO" id="GO:0006289">
    <property type="term" value="P:nucleotide-excision repair"/>
    <property type="evidence" value="ECO:0007669"/>
    <property type="project" value="InterPro"/>
</dbReference>
<dbReference type="Gene3D" id="3.30.70.2460">
    <property type="entry name" value="Rad4, beta-hairpin domain BHD3"/>
    <property type="match status" value="1"/>
</dbReference>
<comment type="similarity">
    <text evidence="2">Belongs to the XPC family.</text>
</comment>
<dbReference type="Gene3D" id="3.10.620.30">
    <property type="match status" value="1"/>
</dbReference>
<dbReference type="InterPro" id="IPR038765">
    <property type="entry name" value="Papain-like_cys_pep_sf"/>
</dbReference>
<dbReference type="SUPFAM" id="SSF54001">
    <property type="entry name" value="Cysteine proteinases"/>
    <property type="match status" value="1"/>
</dbReference>
<dbReference type="Pfam" id="PF10405">
    <property type="entry name" value="BHD_3"/>
    <property type="match status" value="1"/>
</dbReference>
<dbReference type="EMBL" id="BLLK01000051">
    <property type="protein sequence ID" value="GFH55915.1"/>
    <property type="molecule type" value="Genomic_DNA"/>
</dbReference>
<dbReference type="Gene3D" id="2.20.20.110">
    <property type="entry name" value="Rad4, beta-hairpin domain BHD1"/>
    <property type="match status" value="1"/>
</dbReference>
<dbReference type="GO" id="GO:0003684">
    <property type="term" value="F:damaged DNA binding"/>
    <property type="evidence" value="ECO:0007669"/>
    <property type="project" value="InterPro"/>
</dbReference>
<dbReference type="SMART" id="SM01030">
    <property type="entry name" value="BHD_1"/>
    <property type="match status" value="1"/>
</dbReference>
<feature type="region of interest" description="Disordered" evidence="6">
    <location>
        <begin position="100"/>
        <end position="127"/>
    </location>
</feature>
<dbReference type="SMART" id="SM01032">
    <property type="entry name" value="BHD_3"/>
    <property type="match status" value="1"/>
</dbReference>
<comment type="subcellular location">
    <subcellularLocation>
        <location evidence="1">Nucleus</location>
    </subcellularLocation>
</comment>
<feature type="compositionally biased region" description="Acidic residues" evidence="6">
    <location>
        <begin position="50"/>
        <end position="75"/>
    </location>
</feature>
<keyword evidence="5" id="KW-0539">Nucleus</keyword>
<organism evidence="9 10">
    <name type="scientific">Chaetoceros tenuissimus</name>
    <dbReference type="NCBI Taxonomy" id="426638"/>
    <lineage>
        <taxon>Eukaryota</taxon>
        <taxon>Sar</taxon>
        <taxon>Stramenopiles</taxon>
        <taxon>Ochrophyta</taxon>
        <taxon>Bacillariophyta</taxon>
        <taxon>Coscinodiscophyceae</taxon>
        <taxon>Chaetocerotophycidae</taxon>
        <taxon>Chaetocerotales</taxon>
        <taxon>Chaetocerotaceae</taxon>
        <taxon>Chaetoceros</taxon>
    </lineage>
</organism>
<dbReference type="GO" id="GO:0000111">
    <property type="term" value="C:nucleotide-excision repair factor 2 complex"/>
    <property type="evidence" value="ECO:0007669"/>
    <property type="project" value="TreeGrafter"/>
</dbReference>
<dbReference type="GO" id="GO:0005737">
    <property type="term" value="C:cytoplasm"/>
    <property type="evidence" value="ECO:0007669"/>
    <property type="project" value="TreeGrafter"/>
</dbReference>
<keyword evidence="10" id="KW-1185">Reference proteome</keyword>
<feature type="domain" description="Rad4 beta-hairpin" evidence="8">
    <location>
        <begin position="767"/>
        <end position="838"/>
    </location>
</feature>
<evidence type="ECO:0000256" key="4">
    <source>
        <dbReference type="ARBA" id="ARBA00023204"/>
    </source>
</evidence>
<feature type="region of interest" description="Disordered" evidence="6">
    <location>
        <begin position="545"/>
        <end position="614"/>
    </location>
</feature>
<feature type="compositionally biased region" description="Polar residues" evidence="6">
    <location>
        <begin position="76"/>
        <end position="86"/>
    </location>
</feature>
<dbReference type="InterPro" id="IPR018326">
    <property type="entry name" value="Rad4_beta-hairpin_dom1"/>
</dbReference>
<evidence type="ECO:0000256" key="5">
    <source>
        <dbReference type="ARBA" id="ARBA00023242"/>
    </source>
</evidence>
<dbReference type="InterPro" id="IPR004583">
    <property type="entry name" value="DNA_repair_Rad4"/>
</dbReference>
<keyword evidence="4" id="KW-0234">DNA repair</keyword>
<accession>A0AAD3D3L2</accession>
<evidence type="ECO:0000256" key="1">
    <source>
        <dbReference type="ARBA" id="ARBA00004123"/>
    </source>
</evidence>
<feature type="compositionally biased region" description="Basic residues" evidence="6">
    <location>
        <begin position="113"/>
        <end position="126"/>
    </location>
</feature>
<feature type="compositionally biased region" description="Basic and acidic residues" evidence="6">
    <location>
        <begin position="591"/>
        <end position="601"/>
    </location>
</feature>
<keyword evidence="3" id="KW-0227">DNA damage</keyword>
<evidence type="ECO:0000313" key="10">
    <source>
        <dbReference type="Proteomes" id="UP001054902"/>
    </source>
</evidence>
<dbReference type="Pfam" id="PF10404">
    <property type="entry name" value="BHD_2"/>
    <property type="match status" value="1"/>
</dbReference>
<name>A0AAD3D3L2_9STRA</name>
<gene>
    <name evidence="9" type="ORF">CTEN210_12391</name>
</gene>
<dbReference type="InterPro" id="IPR042488">
    <property type="entry name" value="Rad4_BHD3_sf"/>
</dbReference>
<evidence type="ECO:0000256" key="2">
    <source>
        <dbReference type="ARBA" id="ARBA00009525"/>
    </source>
</evidence>
<feature type="region of interest" description="Disordered" evidence="6">
    <location>
        <begin position="1"/>
        <end position="88"/>
    </location>
</feature>
<proteinExistence type="inferred from homology"/>
<reference evidence="9 10" key="1">
    <citation type="journal article" date="2021" name="Sci. Rep.">
        <title>The genome of the diatom Chaetoceros tenuissimus carries an ancient integrated fragment of an extant virus.</title>
        <authorList>
            <person name="Hongo Y."/>
            <person name="Kimura K."/>
            <person name="Takaki Y."/>
            <person name="Yoshida Y."/>
            <person name="Baba S."/>
            <person name="Kobayashi G."/>
            <person name="Nagasaki K."/>
            <person name="Hano T."/>
            <person name="Tomaru Y."/>
        </authorList>
    </citation>
    <scope>NUCLEOTIDE SEQUENCE [LARGE SCALE GENOMIC DNA]</scope>
    <source>
        <strain evidence="9 10">NIES-3715</strain>
    </source>
</reference>
<dbReference type="Proteomes" id="UP001054902">
    <property type="component" value="Unassembled WGS sequence"/>
</dbReference>
<evidence type="ECO:0000259" key="8">
    <source>
        <dbReference type="SMART" id="SM01032"/>
    </source>
</evidence>